<evidence type="ECO:0000313" key="21">
    <source>
        <dbReference type="Proteomes" id="UP000488956"/>
    </source>
</evidence>
<dbReference type="Proteomes" id="UP000440732">
    <property type="component" value="Unassembled WGS sequence"/>
</dbReference>
<evidence type="ECO:0000313" key="20">
    <source>
        <dbReference type="Proteomes" id="UP000486351"/>
    </source>
</evidence>
<accession>A0A6A3XBV3</accession>
<dbReference type="EMBL" id="QXGF01002326">
    <property type="protein sequence ID" value="KAE8925170.1"/>
    <property type="molecule type" value="Genomic_DNA"/>
</dbReference>
<evidence type="ECO:0000313" key="18">
    <source>
        <dbReference type="Proteomes" id="UP000460718"/>
    </source>
</evidence>
<dbReference type="Proteomes" id="UP000488956">
    <property type="component" value="Unassembled WGS sequence"/>
</dbReference>
<evidence type="ECO:0000313" key="12">
    <source>
        <dbReference type="Proteomes" id="UP000429523"/>
    </source>
</evidence>
<keyword evidence="1" id="KW-0472">Membrane</keyword>
<dbReference type="Proteomes" id="UP000460718">
    <property type="component" value="Unassembled WGS sequence"/>
</dbReference>
<dbReference type="Proteomes" id="UP000440367">
    <property type="component" value="Unassembled WGS sequence"/>
</dbReference>
<dbReference type="Proteomes" id="UP000433483">
    <property type="component" value="Unassembled WGS sequence"/>
</dbReference>
<dbReference type="AlphaFoldDB" id="A0A6A3XBV3"/>
<reference evidence="12 13" key="1">
    <citation type="submission" date="2018-08" db="EMBL/GenBank/DDBJ databases">
        <title>Genomic investigation of the strawberry pathogen Phytophthora fragariae indicates pathogenicity is determined by transcriptional variation in three key races.</title>
        <authorList>
            <person name="Adams T.M."/>
            <person name="Armitage A.D."/>
            <person name="Sobczyk M.K."/>
            <person name="Bates H.J."/>
            <person name="Dunwell J.M."/>
            <person name="Nellist C.F."/>
            <person name="Harrison R.J."/>
        </authorList>
    </citation>
    <scope>NUCLEOTIDE SEQUENCE [LARGE SCALE GENOMIC DNA]</scope>
    <source>
        <strain evidence="10 14">A4</strain>
        <strain evidence="9 15">BC-1</strain>
        <strain evidence="8 19">BC-23</strain>
        <strain evidence="7 13">NOV-27</strain>
        <strain evidence="6 16">NOV-5</strain>
        <strain evidence="5 17">NOV-71</strain>
        <strain evidence="11 20">NOV-77</strain>
        <strain evidence="2 12">NOV-9</strain>
        <strain evidence="4 21">ONT-3</strain>
        <strain evidence="3 18">SCRP245</strain>
    </source>
</reference>
<keyword evidence="13" id="KW-1185">Reference proteome</keyword>
<evidence type="ECO:0000313" key="9">
    <source>
        <dbReference type="EMBL" id="KAE9198832.1"/>
    </source>
</evidence>
<proteinExistence type="predicted"/>
<evidence type="ECO:0000313" key="13">
    <source>
        <dbReference type="Proteomes" id="UP000433483"/>
    </source>
</evidence>
<evidence type="ECO:0000313" key="16">
    <source>
        <dbReference type="Proteomes" id="UP000440732"/>
    </source>
</evidence>
<protein>
    <submittedName>
        <fullName evidence="9">Uncharacterized protein</fullName>
    </submittedName>
</protein>
<evidence type="ECO:0000313" key="4">
    <source>
        <dbReference type="EMBL" id="KAE9078202.1"/>
    </source>
</evidence>
<name>A0A6A3XBV3_9STRA</name>
<dbReference type="Proteomes" id="UP000441208">
    <property type="component" value="Unassembled WGS sequence"/>
</dbReference>
<evidence type="ECO:0000313" key="2">
    <source>
        <dbReference type="EMBL" id="KAE8925170.1"/>
    </source>
</evidence>
<dbReference type="EMBL" id="QXFX01002322">
    <property type="protein sequence ID" value="KAE9078202.1"/>
    <property type="molecule type" value="Genomic_DNA"/>
</dbReference>
<evidence type="ECO:0000313" key="10">
    <source>
        <dbReference type="EMBL" id="KAE9284215.1"/>
    </source>
</evidence>
<evidence type="ECO:0000313" key="6">
    <source>
        <dbReference type="EMBL" id="KAE9102041.1"/>
    </source>
</evidence>
<evidence type="ECO:0000313" key="3">
    <source>
        <dbReference type="EMBL" id="KAE8980179.1"/>
    </source>
</evidence>
<organism evidence="9 15">
    <name type="scientific">Phytophthora fragariae</name>
    <dbReference type="NCBI Taxonomy" id="53985"/>
    <lineage>
        <taxon>Eukaryota</taxon>
        <taxon>Sar</taxon>
        <taxon>Stramenopiles</taxon>
        <taxon>Oomycota</taxon>
        <taxon>Peronosporomycetes</taxon>
        <taxon>Peronosporales</taxon>
        <taxon>Peronosporaceae</taxon>
        <taxon>Phytophthora</taxon>
    </lineage>
</organism>
<dbReference type="EMBL" id="QXGB01002322">
    <property type="protein sequence ID" value="KAE9179077.1"/>
    <property type="molecule type" value="Genomic_DNA"/>
</dbReference>
<evidence type="ECO:0000313" key="14">
    <source>
        <dbReference type="Proteomes" id="UP000437068"/>
    </source>
</evidence>
<dbReference type="Proteomes" id="UP000476176">
    <property type="component" value="Unassembled WGS sequence"/>
</dbReference>
<evidence type="ECO:0000313" key="19">
    <source>
        <dbReference type="Proteomes" id="UP000476176"/>
    </source>
</evidence>
<evidence type="ECO:0000313" key="11">
    <source>
        <dbReference type="EMBL" id="KAE9298222.1"/>
    </source>
</evidence>
<dbReference type="EMBL" id="QXGE01002174">
    <property type="protein sequence ID" value="KAE9284215.1"/>
    <property type="molecule type" value="Genomic_DNA"/>
</dbReference>
<feature type="transmembrane region" description="Helical" evidence="1">
    <location>
        <begin position="38"/>
        <end position="57"/>
    </location>
</feature>
<keyword evidence="1" id="KW-1133">Transmembrane helix</keyword>
<dbReference type="EMBL" id="QXGD01001800">
    <property type="protein sequence ID" value="KAE9198832.1"/>
    <property type="molecule type" value="Genomic_DNA"/>
</dbReference>
<dbReference type="EMBL" id="QXFY01002389">
    <property type="protein sequence ID" value="KAE9298222.1"/>
    <property type="molecule type" value="Genomic_DNA"/>
</dbReference>
<sequence length="75" mass="8290">MFTLSTPNPCKTVIRIGLSMSFSNSPYQADYPKLSMQFFKTLVVVAVVVVMGIAKVADASRGENRGNYNRMSPQK</sequence>
<dbReference type="Proteomes" id="UP000429523">
    <property type="component" value="Unassembled WGS sequence"/>
</dbReference>
<evidence type="ECO:0000313" key="5">
    <source>
        <dbReference type="EMBL" id="KAE9079933.1"/>
    </source>
</evidence>
<dbReference type="Proteomes" id="UP000486351">
    <property type="component" value="Unassembled WGS sequence"/>
</dbReference>
<dbReference type="EMBL" id="QXFW01002278">
    <property type="protein sequence ID" value="KAE8980179.1"/>
    <property type="molecule type" value="Genomic_DNA"/>
</dbReference>
<dbReference type="EMBL" id="QXFZ01002170">
    <property type="protein sequence ID" value="KAE9079933.1"/>
    <property type="molecule type" value="Genomic_DNA"/>
</dbReference>
<evidence type="ECO:0000313" key="17">
    <source>
        <dbReference type="Proteomes" id="UP000441208"/>
    </source>
</evidence>
<evidence type="ECO:0000313" key="15">
    <source>
        <dbReference type="Proteomes" id="UP000440367"/>
    </source>
</evidence>
<dbReference type="EMBL" id="QXGC01002292">
    <property type="protein sequence ID" value="KAE9188043.1"/>
    <property type="molecule type" value="Genomic_DNA"/>
</dbReference>
<evidence type="ECO:0000313" key="8">
    <source>
        <dbReference type="EMBL" id="KAE9188043.1"/>
    </source>
</evidence>
<keyword evidence="1" id="KW-0812">Transmembrane</keyword>
<evidence type="ECO:0000256" key="1">
    <source>
        <dbReference type="SAM" id="Phobius"/>
    </source>
</evidence>
<comment type="caution">
    <text evidence="9">The sequence shown here is derived from an EMBL/GenBank/DDBJ whole genome shotgun (WGS) entry which is preliminary data.</text>
</comment>
<dbReference type="EMBL" id="QXGA01002201">
    <property type="protein sequence ID" value="KAE9102041.1"/>
    <property type="molecule type" value="Genomic_DNA"/>
</dbReference>
<dbReference type="Proteomes" id="UP000437068">
    <property type="component" value="Unassembled WGS sequence"/>
</dbReference>
<evidence type="ECO:0000313" key="7">
    <source>
        <dbReference type="EMBL" id="KAE9179077.1"/>
    </source>
</evidence>
<gene>
    <name evidence="10" type="ORF">PF001_g22492</name>
    <name evidence="9" type="ORF">PF002_g22324</name>
    <name evidence="8" type="ORF">PF004_g22623</name>
    <name evidence="7" type="ORF">PF005_g23821</name>
    <name evidence="6" type="ORF">PF006_g22533</name>
    <name evidence="5" type="ORF">PF007_g23246</name>
    <name evidence="11" type="ORF">PF008_g23552</name>
    <name evidence="2" type="ORF">PF009_g24610</name>
    <name evidence="4" type="ORF">PF010_g23220</name>
    <name evidence="3" type="ORF">PF011_g22549</name>
</gene>